<proteinExistence type="inferred from homology"/>
<dbReference type="SUPFAM" id="SSF52540">
    <property type="entry name" value="P-loop containing nucleoside triphosphate hydrolases"/>
    <property type="match status" value="1"/>
</dbReference>
<sequence>MTHEFLWFEGLPFPDFGYSSEVIKEACTKFVIKDEDTVMVSYPKSGKESVQKPPMRKVLYIMRNPKDVLVSGYYFWTASKLSKKPESLEQYFKWFIQGNEQQEQMTPLTADVDLLKCEDWRRKRELPAILQEYFARQSQNINELKSNWAWTL</sequence>
<evidence type="ECO:0000313" key="8">
    <source>
        <dbReference type="Proteomes" id="UP001166674"/>
    </source>
</evidence>
<comment type="caution">
    <text evidence="7">The sequence shown here is derived from an EMBL/GenBank/DDBJ whole genome shotgun (WGS) entry which is preliminary data.</text>
</comment>
<evidence type="ECO:0000256" key="5">
    <source>
        <dbReference type="RuleBase" id="RU361155"/>
    </source>
</evidence>
<evidence type="ECO:0000259" key="6">
    <source>
        <dbReference type="Pfam" id="PF00685"/>
    </source>
</evidence>
<feature type="domain" description="Sulfotransferase" evidence="6">
    <location>
        <begin position="56"/>
        <end position="104"/>
    </location>
</feature>
<dbReference type="EMBL" id="JAATJV010209853">
    <property type="protein sequence ID" value="MBZ3873716.1"/>
    <property type="molecule type" value="Genomic_DNA"/>
</dbReference>
<dbReference type="GO" id="GO:0005737">
    <property type="term" value="C:cytoplasm"/>
    <property type="evidence" value="ECO:0007669"/>
    <property type="project" value="UniProtKB-SubCell"/>
</dbReference>
<comment type="similarity">
    <text evidence="2 5">Belongs to the sulfotransferase 1 family.</text>
</comment>
<dbReference type="Gene3D" id="3.40.50.300">
    <property type="entry name" value="P-loop containing nucleotide triphosphate hydrolases"/>
    <property type="match status" value="2"/>
</dbReference>
<organism evidence="7 8">
    <name type="scientific">Sciurus carolinensis</name>
    <name type="common">Eastern gray squirrel</name>
    <dbReference type="NCBI Taxonomy" id="30640"/>
    <lineage>
        <taxon>Eukaryota</taxon>
        <taxon>Metazoa</taxon>
        <taxon>Chordata</taxon>
        <taxon>Craniata</taxon>
        <taxon>Vertebrata</taxon>
        <taxon>Euteleostomi</taxon>
        <taxon>Mammalia</taxon>
        <taxon>Eutheria</taxon>
        <taxon>Euarchontoglires</taxon>
        <taxon>Glires</taxon>
        <taxon>Rodentia</taxon>
        <taxon>Sciuromorpha</taxon>
        <taxon>Sciuridae</taxon>
        <taxon>Sciurinae</taxon>
        <taxon>Sciurini</taxon>
        <taxon>Sciurus</taxon>
    </lineage>
</organism>
<protein>
    <recommendedName>
        <fullName evidence="5">Sulfotransferase</fullName>
        <ecNumber evidence="5">2.8.2.-</ecNumber>
    </recommendedName>
</protein>
<evidence type="ECO:0000256" key="1">
    <source>
        <dbReference type="ARBA" id="ARBA00004496"/>
    </source>
</evidence>
<dbReference type="AlphaFoldDB" id="A0AA41MKV3"/>
<dbReference type="Pfam" id="PF00685">
    <property type="entry name" value="Sulfotransfer_1"/>
    <property type="match status" value="1"/>
</dbReference>
<keyword evidence="3" id="KW-0963">Cytoplasm</keyword>
<accession>A0AA41MKV3</accession>
<name>A0AA41MKV3_SCICA</name>
<dbReference type="EC" id="2.8.2.-" evidence="5"/>
<dbReference type="PANTHER" id="PTHR11783">
    <property type="entry name" value="SULFOTRANSFERASE SULT"/>
    <property type="match status" value="1"/>
</dbReference>
<reference evidence="7" key="1">
    <citation type="submission" date="2020-03" db="EMBL/GenBank/DDBJ databases">
        <title>Studies in the Genomics of Life Span.</title>
        <authorList>
            <person name="Glass D."/>
        </authorList>
    </citation>
    <scope>NUCLEOTIDE SEQUENCE</scope>
    <source>
        <strain evidence="7">SUZIE</strain>
        <tissue evidence="7">Muscle</tissue>
    </source>
</reference>
<gene>
    <name evidence="7" type="ORF">SUZIE_124330</name>
</gene>
<dbReference type="GO" id="GO:0008146">
    <property type="term" value="F:sulfotransferase activity"/>
    <property type="evidence" value="ECO:0007669"/>
    <property type="project" value="InterPro"/>
</dbReference>
<dbReference type="InterPro" id="IPR027417">
    <property type="entry name" value="P-loop_NTPase"/>
</dbReference>
<evidence type="ECO:0000256" key="2">
    <source>
        <dbReference type="ARBA" id="ARBA00005771"/>
    </source>
</evidence>
<dbReference type="Proteomes" id="UP001166674">
    <property type="component" value="Unassembled WGS sequence"/>
</dbReference>
<keyword evidence="4 5" id="KW-0808">Transferase</keyword>
<evidence type="ECO:0000313" key="7">
    <source>
        <dbReference type="EMBL" id="MBZ3873716.1"/>
    </source>
</evidence>
<comment type="subcellular location">
    <subcellularLocation>
        <location evidence="1">Cytoplasm</location>
    </subcellularLocation>
</comment>
<keyword evidence="8" id="KW-1185">Reference proteome</keyword>
<evidence type="ECO:0000256" key="3">
    <source>
        <dbReference type="ARBA" id="ARBA00022490"/>
    </source>
</evidence>
<dbReference type="InterPro" id="IPR000863">
    <property type="entry name" value="Sulfotransferase_dom"/>
</dbReference>
<evidence type="ECO:0000256" key="4">
    <source>
        <dbReference type="ARBA" id="ARBA00022679"/>
    </source>
</evidence>